<accession>A0A939DB51</accession>
<organism evidence="1 2">
    <name type="scientific">Clostridium aminobutyricum</name>
    <dbReference type="NCBI Taxonomy" id="33953"/>
    <lineage>
        <taxon>Bacteria</taxon>
        <taxon>Bacillati</taxon>
        <taxon>Bacillota</taxon>
        <taxon>Clostridia</taxon>
        <taxon>Eubacteriales</taxon>
        <taxon>Clostridiaceae</taxon>
        <taxon>Clostridium</taxon>
    </lineage>
</organism>
<dbReference type="GO" id="GO:0016301">
    <property type="term" value="F:kinase activity"/>
    <property type="evidence" value="ECO:0007669"/>
    <property type="project" value="UniProtKB-KW"/>
</dbReference>
<proteinExistence type="predicted"/>
<keyword evidence="1" id="KW-0808">Transferase</keyword>
<evidence type="ECO:0000313" key="2">
    <source>
        <dbReference type="Proteomes" id="UP000664545"/>
    </source>
</evidence>
<keyword evidence="2" id="KW-1185">Reference proteome</keyword>
<reference evidence="1" key="1">
    <citation type="submission" date="2021-02" db="EMBL/GenBank/DDBJ databases">
        <title>Abyssanaerobacter marinus gen.nov., sp., nov, anaerobic bacterium isolated from the Onnuri vent field of Indian Ocean and suggestion of Mogibacteriaceae fam. nov., and proposal of reclassification of ambiguous this family's genus member.</title>
        <authorList>
            <person name="Kim Y.J."/>
            <person name="Yang J.-A."/>
        </authorList>
    </citation>
    <scope>NUCLEOTIDE SEQUENCE</scope>
    <source>
        <strain evidence="1">DSM 2634</strain>
    </source>
</reference>
<comment type="caution">
    <text evidence="1">The sequence shown here is derived from an EMBL/GenBank/DDBJ whole genome shotgun (WGS) entry which is preliminary data.</text>
</comment>
<gene>
    <name evidence="1" type="ORF">JYB65_13455</name>
</gene>
<keyword evidence="1" id="KW-0418">Kinase</keyword>
<dbReference type="GO" id="GO:0016779">
    <property type="term" value="F:nucleotidyltransferase activity"/>
    <property type="evidence" value="ECO:0007669"/>
    <property type="project" value="UniProtKB-KW"/>
</dbReference>
<dbReference type="RefSeq" id="WP_206583210.1">
    <property type="nucleotide sequence ID" value="NZ_JAFJZZ010000009.1"/>
</dbReference>
<sequence length="128" mass="14829">MELIVGGAYQGKLEYVKKTYQIKDEEVFYCEEDAANPQLDLSKKVIYQLENFILACVKQGIGAREYLMDNRGFLENKIIVCMDISQGIVPMDREMRAWREMNGRALIYLSEEAENVVRIFCGLPHKIK</sequence>
<protein>
    <submittedName>
        <fullName evidence="1">Bifunctional adenosylcobinamide kinase/adenosylcobinamide-phosphate guanylyltransferase</fullName>
    </submittedName>
</protein>
<keyword evidence="1" id="KW-0548">Nucleotidyltransferase</keyword>
<name>A0A939DB51_CLOAM</name>
<dbReference type="Proteomes" id="UP000664545">
    <property type="component" value="Unassembled WGS sequence"/>
</dbReference>
<evidence type="ECO:0000313" key="1">
    <source>
        <dbReference type="EMBL" id="MBN7774367.1"/>
    </source>
</evidence>
<dbReference type="SUPFAM" id="SSF52540">
    <property type="entry name" value="P-loop containing nucleoside triphosphate hydrolases"/>
    <property type="match status" value="1"/>
</dbReference>
<dbReference type="EMBL" id="JAFJZZ010000009">
    <property type="protein sequence ID" value="MBN7774367.1"/>
    <property type="molecule type" value="Genomic_DNA"/>
</dbReference>
<dbReference type="AlphaFoldDB" id="A0A939DB51"/>
<dbReference type="Gene3D" id="3.40.50.300">
    <property type="entry name" value="P-loop containing nucleotide triphosphate hydrolases"/>
    <property type="match status" value="1"/>
</dbReference>
<dbReference type="InterPro" id="IPR027417">
    <property type="entry name" value="P-loop_NTPase"/>
</dbReference>